<dbReference type="OrthoDB" id="10520522at2759"/>
<name>A0A7D9IQM3_PARCT</name>
<organism evidence="1 2">
    <name type="scientific">Paramuricea clavata</name>
    <name type="common">Red gorgonian</name>
    <name type="synonym">Violescent sea-whip</name>
    <dbReference type="NCBI Taxonomy" id="317549"/>
    <lineage>
        <taxon>Eukaryota</taxon>
        <taxon>Metazoa</taxon>
        <taxon>Cnidaria</taxon>
        <taxon>Anthozoa</taxon>
        <taxon>Octocorallia</taxon>
        <taxon>Malacalcyonacea</taxon>
        <taxon>Plexauridae</taxon>
        <taxon>Paramuricea</taxon>
    </lineage>
</organism>
<dbReference type="Proteomes" id="UP001152795">
    <property type="component" value="Unassembled WGS sequence"/>
</dbReference>
<comment type="caution">
    <text evidence="1">The sequence shown here is derived from an EMBL/GenBank/DDBJ whole genome shotgun (WGS) entry which is preliminary data.</text>
</comment>
<reference evidence="1" key="1">
    <citation type="submission" date="2020-04" db="EMBL/GenBank/DDBJ databases">
        <authorList>
            <person name="Alioto T."/>
            <person name="Alioto T."/>
            <person name="Gomez Garrido J."/>
        </authorList>
    </citation>
    <scope>NUCLEOTIDE SEQUENCE</scope>
    <source>
        <strain evidence="1">A484AB</strain>
    </source>
</reference>
<dbReference type="AlphaFoldDB" id="A0A7D9IQM3"/>
<evidence type="ECO:0000313" key="1">
    <source>
        <dbReference type="EMBL" id="CAB4014183.1"/>
    </source>
</evidence>
<gene>
    <name evidence="1" type="ORF">PACLA_8A046987</name>
</gene>
<protein>
    <submittedName>
        <fullName evidence="1">Uncharacterized protein</fullName>
    </submittedName>
</protein>
<keyword evidence="2" id="KW-1185">Reference proteome</keyword>
<proteinExistence type="predicted"/>
<dbReference type="InterPro" id="IPR001005">
    <property type="entry name" value="SANT/Myb"/>
</dbReference>
<accession>A0A7D9IQM3</accession>
<sequence length="1086" mass="123067">AEDVTAAQHTLKRSIAPEGNTPGKPEPKLRSTSTNRAKKTLFGNVKASTESGSRSSWSNDEVKALVQYICLYWPQAWTNKWPVTKNQNFWENCAQAINVSCKSNRTGVSCRSKVTKHLCKQYETLSQAEDDLEIDYVFTDDILRDSKESTPISKSQTISHLESLSPIFQCSPVGQTSSNIGDSVQNLLKSFKCSMSARLKKQLINYLFKLYIVDIWGNEFCSFVEHDFLEISLNAMNTLKRANKFNLVLLLSKCFFTSNQDSRPRMPLDRMPFGLIDHNIRFFACNAIQSVHAEKHYTSWIETMFSHFGHKWLSLFRGPAWQYETQPGMESSVLEPAAQTCESSPVSDETSMSSPSIMPVETPSTTSIIEHAILDSGIQADITDEMHLYLCNSNGNEQSNSEGANLIQMALESSGINLLHLPVACKSKRRSSVSHLWTQLTLSETEEIMDGNVSPRQMEHHHHIAPNACTRRSCNSGLYDPMKSKTNVACLGVRQIQKNIVSSGFTRNAKIQVEALKNAQKSCPDGRWWVKADACDIRKGLRESVAGKWAGDEDLGDKTLEELFAEYRKRCAFVKNLEIRNRDKMKEDCEILLSSVNKDGEFLASGEKEARIAYEKALERTNLSENSMMELSWQHIGFVELQKTLEKVQATLSFISTSIILGDDATVKKILPDFKRELCIFLKGLYSKRRTAASHLMAFMISDERRNSKPYAIPVRFLPYQSIGDGKLRELEEELENEMKSIDMVTVGFTTDGEFNSLRTTGKKRPISIVELIKNARNSAKSIKAADVNKYFKLNDQGRLANLANDPANFSKFLYQPEIDHETGERVHQREDHNHLLKRIVASLQEGNIPGIDLRFMRDALHDTSTGLTYEALTGKNKQSVPDCERIISVGVISFMEKNGHLSDSRVLTVLRNWHRAVDGRGLSDETRLSYLQDIKNWLLDDWMPWHMTIQDYSTIDVNRPIKGICGLSRETVVGLVANVESRIIRQKEYLERGLPPEHPRSSSTDDVEGLMSLLHEVFGPVFDMKQFYDECPKILNKFKKRIDPDFPFFYYTGAKQRASLPQKGQLTVRAQFHKAPIALPPPVQK</sequence>
<evidence type="ECO:0000313" key="2">
    <source>
        <dbReference type="Proteomes" id="UP001152795"/>
    </source>
</evidence>
<feature type="non-terminal residue" evidence="1">
    <location>
        <position position="1"/>
    </location>
</feature>
<dbReference type="EMBL" id="CACRXK020008189">
    <property type="protein sequence ID" value="CAB4014183.1"/>
    <property type="molecule type" value="Genomic_DNA"/>
</dbReference>
<dbReference type="PROSITE" id="PS50090">
    <property type="entry name" value="MYB_LIKE"/>
    <property type="match status" value="1"/>
</dbReference>